<protein>
    <submittedName>
        <fullName evidence="2">Uncharacterized protein</fullName>
    </submittedName>
</protein>
<keyword evidence="1" id="KW-0812">Transmembrane</keyword>
<sequence length="81" mass="8672">MQWPQSSPHCLSSIELEILALIEGLLKVAACVNTSYPFGPAAFDAALVVSILPSALTLLIVCTEIYKFSPSLSSYPATMLK</sequence>
<keyword evidence="3" id="KW-1185">Reference proteome</keyword>
<proteinExistence type="predicted"/>
<name>A0A8J8NB67_HALGN</name>
<dbReference type="AlphaFoldDB" id="A0A8J8NB67"/>
<reference evidence="2" key="1">
    <citation type="submission" date="2019-06" db="EMBL/GenBank/DDBJ databases">
        <authorList>
            <person name="Zheng W."/>
        </authorList>
    </citation>
    <scope>NUCLEOTIDE SEQUENCE</scope>
    <source>
        <strain evidence="2">QDHG01</strain>
    </source>
</reference>
<keyword evidence="1" id="KW-1133">Transmembrane helix</keyword>
<feature type="transmembrane region" description="Helical" evidence="1">
    <location>
        <begin position="45"/>
        <end position="66"/>
    </location>
</feature>
<keyword evidence="1" id="KW-0472">Membrane</keyword>
<dbReference type="Proteomes" id="UP000785679">
    <property type="component" value="Unassembled WGS sequence"/>
</dbReference>
<accession>A0A8J8NB67</accession>
<gene>
    <name evidence="2" type="ORF">FGO68_gene7385</name>
</gene>
<evidence type="ECO:0000313" key="3">
    <source>
        <dbReference type="Proteomes" id="UP000785679"/>
    </source>
</evidence>
<organism evidence="2 3">
    <name type="scientific">Halteria grandinella</name>
    <dbReference type="NCBI Taxonomy" id="5974"/>
    <lineage>
        <taxon>Eukaryota</taxon>
        <taxon>Sar</taxon>
        <taxon>Alveolata</taxon>
        <taxon>Ciliophora</taxon>
        <taxon>Intramacronucleata</taxon>
        <taxon>Spirotrichea</taxon>
        <taxon>Stichotrichia</taxon>
        <taxon>Sporadotrichida</taxon>
        <taxon>Halteriidae</taxon>
        <taxon>Halteria</taxon>
    </lineage>
</organism>
<evidence type="ECO:0000256" key="1">
    <source>
        <dbReference type="SAM" id="Phobius"/>
    </source>
</evidence>
<comment type="caution">
    <text evidence="2">The sequence shown here is derived from an EMBL/GenBank/DDBJ whole genome shotgun (WGS) entry which is preliminary data.</text>
</comment>
<evidence type="ECO:0000313" key="2">
    <source>
        <dbReference type="EMBL" id="TNV71746.1"/>
    </source>
</evidence>
<dbReference type="EMBL" id="RRYP01028390">
    <property type="protein sequence ID" value="TNV71746.1"/>
    <property type="molecule type" value="Genomic_DNA"/>
</dbReference>